<dbReference type="SUPFAM" id="SSF53335">
    <property type="entry name" value="S-adenosyl-L-methionine-dependent methyltransferases"/>
    <property type="match status" value="1"/>
</dbReference>
<organism evidence="3 4">
    <name type="scientific">Mycolicibacterium boenickei</name>
    <dbReference type="NCBI Taxonomy" id="146017"/>
    <lineage>
        <taxon>Bacteria</taxon>
        <taxon>Bacillati</taxon>
        <taxon>Actinomycetota</taxon>
        <taxon>Actinomycetes</taxon>
        <taxon>Mycobacteriales</taxon>
        <taxon>Mycobacteriaceae</taxon>
        <taxon>Mycolicibacterium</taxon>
    </lineage>
</organism>
<dbReference type="AlphaFoldDB" id="A0AAX3A4P5"/>
<evidence type="ECO:0000259" key="2">
    <source>
        <dbReference type="Pfam" id="PF13649"/>
    </source>
</evidence>
<gene>
    <name evidence="3" type="ORF">H5U98_14995</name>
</gene>
<dbReference type="InterPro" id="IPR041698">
    <property type="entry name" value="Methyltransf_25"/>
</dbReference>
<name>A0AAX3A4P5_9MYCO</name>
<evidence type="ECO:0000256" key="1">
    <source>
        <dbReference type="ARBA" id="ARBA00022679"/>
    </source>
</evidence>
<accession>A0AAX3A4P5</accession>
<dbReference type="CDD" id="cd02440">
    <property type="entry name" value="AdoMet_MTases"/>
    <property type="match status" value="1"/>
</dbReference>
<proteinExistence type="predicted"/>
<dbReference type="Proteomes" id="UP001162885">
    <property type="component" value="Chromosome"/>
</dbReference>
<keyword evidence="3" id="KW-0489">Methyltransferase</keyword>
<dbReference type="GO" id="GO:0032259">
    <property type="term" value="P:methylation"/>
    <property type="evidence" value="ECO:0007669"/>
    <property type="project" value="UniProtKB-KW"/>
</dbReference>
<reference evidence="3 4" key="1">
    <citation type="journal article" date="2022" name="BMC Genomics">
        <title>Comparative genome analysis of mycobacteria focusing on tRNA and non-coding RNA.</title>
        <authorList>
            <person name="Behra P.R.K."/>
            <person name="Pettersson B.M.F."/>
            <person name="Ramesh M."/>
            <person name="Das S."/>
            <person name="Dasgupta S."/>
            <person name="Kirsebom L.A."/>
        </authorList>
    </citation>
    <scope>NUCLEOTIDE SEQUENCE [LARGE SCALE GENOMIC DNA]</scope>
    <source>
        <strain evidence="3 4">DSM 44677</strain>
    </source>
</reference>
<dbReference type="PANTHER" id="PTHR43861">
    <property type="entry name" value="TRANS-ACONITATE 2-METHYLTRANSFERASE-RELATED"/>
    <property type="match status" value="1"/>
</dbReference>
<feature type="domain" description="Methyltransferase" evidence="2">
    <location>
        <begin position="52"/>
        <end position="147"/>
    </location>
</feature>
<dbReference type="RefSeq" id="WP_077740742.1">
    <property type="nucleotide sequence ID" value="NZ_AP022579.1"/>
</dbReference>
<keyword evidence="1" id="KW-0808">Transferase</keyword>
<evidence type="ECO:0000313" key="4">
    <source>
        <dbReference type="Proteomes" id="UP001162885"/>
    </source>
</evidence>
<dbReference type="InterPro" id="IPR029063">
    <property type="entry name" value="SAM-dependent_MTases_sf"/>
</dbReference>
<dbReference type="Pfam" id="PF13649">
    <property type="entry name" value="Methyltransf_25"/>
    <property type="match status" value="1"/>
</dbReference>
<dbReference type="Gene3D" id="3.40.50.150">
    <property type="entry name" value="Vaccinia Virus protein VP39"/>
    <property type="match status" value="1"/>
</dbReference>
<dbReference type="EMBL" id="CP060016">
    <property type="protein sequence ID" value="UNC02557.1"/>
    <property type="molecule type" value="Genomic_DNA"/>
</dbReference>
<sequence>MVERSIWMQKVAADPGHSQWYIERFRAMERAGQDLAGEARLVDAMAPRGARILDAGCGPGRLGGYLAGAGHQVVGVDVDPALIEAAENDHPGPQWLVGDLAELDLPTRGIADPFDIIVSAGNVMTFLAPSTRVQVLTRLRAHLADDGRTVIGFGAGREYEFGQFLDDAATAGFAPDLLLSTWDLRPFTDDSDFLVAILRSA</sequence>
<evidence type="ECO:0000313" key="3">
    <source>
        <dbReference type="EMBL" id="UNC02557.1"/>
    </source>
</evidence>
<dbReference type="GO" id="GO:0008168">
    <property type="term" value="F:methyltransferase activity"/>
    <property type="evidence" value="ECO:0007669"/>
    <property type="project" value="UniProtKB-KW"/>
</dbReference>
<protein>
    <submittedName>
        <fullName evidence="3">Class I SAM-dependent methyltransferase</fullName>
    </submittedName>
</protein>